<organism evidence="2 3">
    <name type="scientific">Strongylocentrotus purpuratus</name>
    <name type="common">Purple sea urchin</name>
    <dbReference type="NCBI Taxonomy" id="7668"/>
    <lineage>
        <taxon>Eukaryota</taxon>
        <taxon>Metazoa</taxon>
        <taxon>Echinodermata</taxon>
        <taxon>Eleutherozoa</taxon>
        <taxon>Echinozoa</taxon>
        <taxon>Echinoidea</taxon>
        <taxon>Euechinoidea</taxon>
        <taxon>Echinacea</taxon>
        <taxon>Camarodonta</taxon>
        <taxon>Echinidea</taxon>
        <taxon>Strongylocentrotidae</taxon>
        <taxon>Strongylocentrotus</taxon>
    </lineage>
</organism>
<reference evidence="2" key="2">
    <citation type="submission" date="2021-01" db="UniProtKB">
        <authorList>
            <consortium name="EnsemblMetazoa"/>
        </authorList>
    </citation>
    <scope>IDENTIFICATION</scope>
</reference>
<dbReference type="OrthoDB" id="10124628at2759"/>
<dbReference type="RefSeq" id="XP_030844055.1">
    <property type="nucleotide sequence ID" value="XM_030988195.1"/>
</dbReference>
<dbReference type="PANTHER" id="PTHR12582:SF41">
    <property type="entry name" value="UNC5C-LIKE PROTEIN"/>
    <property type="match status" value="1"/>
</dbReference>
<protein>
    <recommendedName>
        <fullName evidence="1">ZU5 domain-containing protein</fullName>
    </recommendedName>
</protein>
<dbReference type="InterPro" id="IPR037936">
    <property type="entry name" value="UNC5A-D"/>
</dbReference>
<dbReference type="Gene3D" id="2.60.220.30">
    <property type="match status" value="1"/>
</dbReference>
<dbReference type="InParanoid" id="A0A7M7P0J7"/>
<name>A0A7M7P0J7_STRPU</name>
<dbReference type="PANTHER" id="PTHR12582">
    <property type="entry name" value="NETRIN RECEPTOR UNC5"/>
    <property type="match status" value="1"/>
</dbReference>
<dbReference type="KEGG" id="spu:115925046"/>
<dbReference type="OMA" id="CHITLAI"/>
<sequence length="275" mass="31204">MLIPPEAVHQSDPCKITLTLLQDPPSVDIQDDESVVCYGIRCDPPNMIFHQPVKIRIPHYSLVMNPDQGKPNIVSRVLYPGTDVTITSRKRSSSSPNEPPYCRVYKRHLELYIGKCAEWWVLIPLEQQVIQHQLKCTPYIPDKIERGQEFEVHLHMHADLPGMETDIRKEKKQQSYHKSHRSVPFSVESKSGDVAVTCHREGKQVESKVLSLKDVCGKMRHNLLLSVTSTDEEFTGITITITQAGRLGMSRSIAFIIRHTGIVNLSSSNYQLVRG</sequence>
<dbReference type="AlphaFoldDB" id="A0A7M7P0J7"/>
<dbReference type="Proteomes" id="UP000007110">
    <property type="component" value="Unassembled WGS sequence"/>
</dbReference>
<evidence type="ECO:0000259" key="1">
    <source>
        <dbReference type="PROSITE" id="PS51145"/>
    </source>
</evidence>
<dbReference type="InterPro" id="IPR000906">
    <property type="entry name" value="ZU5_dom"/>
</dbReference>
<feature type="domain" description="ZU5" evidence="1">
    <location>
        <begin position="1"/>
        <end position="90"/>
    </location>
</feature>
<dbReference type="PROSITE" id="PS51145">
    <property type="entry name" value="ZU5"/>
    <property type="match status" value="1"/>
</dbReference>
<evidence type="ECO:0000313" key="3">
    <source>
        <dbReference type="Proteomes" id="UP000007110"/>
    </source>
</evidence>
<dbReference type="Pfam" id="PF00791">
    <property type="entry name" value="ZU5"/>
    <property type="match status" value="1"/>
</dbReference>
<dbReference type="GO" id="GO:0016020">
    <property type="term" value="C:membrane"/>
    <property type="evidence" value="ECO:0007669"/>
    <property type="project" value="InterPro"/>
</dbReference>
<dbReference type="GeneID" id="115925046"/>
<keyword evidence="3" id="KW-1185">Reference proteome</keyword>
<dbReference type="GO" id="GO:0005042">
    <property type="term" value="F:netrin receptor activity"/>
    <property type="evidence" value="ECO:0007669"/>
    <property type="project" value="InterPro"/>
</dbReference>
<accession>A0A7M7P0J7</accession>
<evidence type="ECO:0000313" key="2">
    <source>
        <dbReference type="EnsemblMetazoa" id="XP_030844055"/>
    </source>
</evidence>
<proteinExistence type="predicted"/>
<reference evidence="3" key="1">
    <citation type="submission" date="2015-02" db="EMBL/GenBank/DDBJ databases">
        <title>Genome sequencing for Strongylocentrotus purpuratus.</title>
        <authorList>
            <person name="Murali S."/>
            <person name="Liu Y."/>
            <person name="Vee V."/>
            <person name="English A."/>
            <person name="Wang M."/>
            <person name="Skinner E."/>
            <person name="Han Y."/>
            <person name="Muzny D.M."/>
            <person name="Worley K.C."/>
            <person name="Gibbs R.A."/>
        </authorList>
    </citation>
    <scope>NUCLEOTIDE SEQUENCE</scope>
</reference>
<dbReference type="EnsemblMetazoa" id="XM_030988195">
    <property type="protein sequence ID" value="XP_030844055"/>
    <property type="gene ID" value="LOC115925046"/>
</dbReference>